<dbReference type="PATRIC" id="fig|662479.7.peg.1640"/>
<evidence type="ECO:0000256" key="1">
    <source>
        <dbReference type="SAM" id="MobiDB-lite"/>
    </source>
</evidence>
<feature type="compositionally biased region" description="Basic and acidic residues" evidence="1">
    <location>
        <begin position="92"/>
        <end position="102"/>
    </location>
</feature>
<accession>M0IE41</accession>
<dbReference type="AlphaFoldDB" id="M0IE41"/>
<evidence type="ECO:0000313" key="4">
    <source>
        <dbReference type="Proteomes" id="UP000011550"/>
    </source>
</evidence>
<reference evidence="3 4" key="1">
    <citation type="journal article" date="2014" name="PLoS Genet.">
        <title>Phylogenetically driven sequencing of extremely halophilic archaea reveals strategies for static and dynamic osmo-response.</title>
        <authorList>
            <person name="Becker E.A."/>
            <person name="Seitzer P.M."/>
            <person name="Tritt A."/>
            <person name="Larsen D."/>
            <person name="Krusor M."/>
            <person name="Yao A.I."/>
            <person name="Wu D."/>
            <person name="Madern D."/>
            <person name="Eisen J.A."/>
            <person name="Darling A.E."/>
            <person name="Facciotti M.T."/>
        </authorList>
    </citation>
    <scope>NUCLEOTIDE SEQUENCE [LARGE SCALE GENOMIC DNA]</scope>
    <source>
        <strain evidence="3 4">ATCC BAA-1512</strain>
    </source>
</reference>
<dbReference type="Proteomes" id="UP000011550">
    <property type="component" value="Unassembled WGS sequence"/>
</dbReference>
<organism evidence="3 4">
    <name type="scientific">Haloferax mucosum ATCC BAA-1512</name>
    <dbReference type="NCBI Taxonomy" id="662479"/>
    <lineage>
        <taxon>Archaea</taxon>
        <taxon>Methanobacteriati</taxon>
        <taxon>Methanobacteriota</taxon>
        <taxon>Stenosarchaea group</taxon>
        <taxon>Halobacteria</taxon>
        <taxon>Halobacteriales</taxon>
        <taxon>Haloferacaceae</taxon>
        <taxon>Haloferax</taxon>
    </lineage>
</organism>
<evidence type="ECO:0000313" key="3">
    <source>
        <dbReference type="EMBL" id="ELZ95030.1"/>
    </source>
</evidence>
<feature type="region of interest" description="Disordered" evidence="1">
    <location>
        <begin position="40"/>
        <end position="62"/>
    </location>
</feature>
<feature type="domain" description="SHOCT" evidence="2">
    <location>
        <begin position="58"/>
        <end position="85"/>
    </location>
</feature>
<name>M0IE41_9EURY</name>
<comment type="caution">
    <text evidence="3">The sequence shown here is derived from an EMBL/GenBank/DDBJ whole genome shotgun (WGS) entry which is preliminary data.</text>
</comment>
<gene>
    <name evidence="3" type="ORF">C440_08137</name>
</gene>
<dbReference type="Pfam" id="PF09851">
    <property type="entry name" value="SHOCT"/>
    <property type="match status" value="1"/>
</dbReference>
<proteinExistence type="predicted"/>
<feature type="region of interest" description="Disordered" evidence="1">
    <location>
        <begin position="83"/>
        <end position="102"/>
    </location>
</feature>
<dbReference type="EMBL" id="AOLN01000011">
    <property type="protein sequence ID" value="ELZ95030.1"/>
    <property type="molecule type" value="Genomic_DNA"/>
</dbReference>
<dbReference type="RefSeq" id="WP_008319855.1">
    <property type="nucleotide sequence ID" value="NZ_AOLN01000011.1"/>
</dbReference>
<protein>
    <recommendedName>
        <fullName evidence="2">SHOCT domain-containing protein</fullName>
    </recommendedName>
</protein>
<keyword evidence="4" id="KW-1185">Reference proteome</keyword>
<evidence type="ECO:0000259" key="2">
    <source>
        <dbReference type="Pfam" id="PF09851"/>
    </source>
</evidence>
<sequence>MGSGSNLHTLLFLLAGLALLAVAWCLTLGVVRQANEAPNTVPLTEPRADAVSESSTETPIETLRRRYAEGELSDDAFQRQLDNLLESESLGQDEREPAQMLE</sequence>
<dbReference type="InterPro" id="IPR018649">
    <property type="entry name" value="SHOCT"/>
</dbReference>